<evidence type="ECO:0000259" key="1">
    <source>
        <dbReference type="Pfam" id="PF12680"/>
    </source>
</evidence>
<reference evidence="2 3" key="1">
    <citation type="submission" date="2016-11" db="EMBL/GenBank/DDBJ databases">
        <title>Complete Genome Sequence of Bradyrhizobium sp. strain J5, an isolated from soybean nodule in Hokkaido.</title>
        <authorList>
            <person name="Kanehara K."/>
        </authorList>
    </citation>
    <scope>NUCLEOTIDE SEQUENCE [LARGE SCALE GENOMIC DNA]</scope>
    <source>
        <strain evidence="2 3">J5</strain>
    </source>
</reference>
<accession>A0A1L3F9J6</accession>
<dbReference type="Proteomes" id="UP000181962">
    <property type="component" value="Chromosome"/>
</dbReference>
<proteinExistence type="predicted"/>
<dbReference type="Pfam" id="PF12680">
    <property type="entry name" value="SnoaL_2"/>
    <property type="match status" value="1"/>
</dbReference>
<protein>
    <recommendedName>
        <fullName evidence="1">SnoaL-like domain-containing protein</fullName>
    </recommendedName>
</protein>
<gene>
    <name evidence="2" type="ORF">BKD09_16470</name>
</gene>
<dbReference type="RefSeq" id="WP_038937319.1">
    <property type="nucleotide sequence ID" value="NZ_CP017637.1"/>
</dbReference>
<organism evidence="2 3">
    <name type="scientific">Bradyrhizobium japonicum</name>
    <dbReference type="NCBI Taxonomy" id="375"/>
    <lineage>
        <taxon>Bacteria</taxon>
        <taxon>Pseudomonadati</taxon>
        <taxon>Pseudomonadota</taxon>
        <taxon>Alphaproteobacteria</taxon>
        <taxon>Hyphomicrobiales</taxon>
        <taxon>Nitrobacteraceae</taxon>
        <taxon>Bradyrhizobium</taxon>
    </lineage>
</organism>
<feature type="domain" description="SnoaL-like" evidence="1">
    <location>
        <begin position="11"/>
        <end position="78"/>
    </location>
</feature>
<dbReference type="InterPro" id="IPR032710">
    <property type="entry name" value="NTF2-like_dom_sf"/>
</dbReference>
<dbReference type="Gene3D" id="3.10.450.50">
    <property type="match status" value="1"/>
</dbReference>
<dbReference type="OrthoDB" id="8235400at2"/>
<evidence type="ECO:0000313" key="3">
    <source>
        <dbReference type="Proteomes" id="UP000181962"/>
    </source>
</evidence>
<name>A0A1L3F9J6_BRAJP</name>
<dbReference type="AlphaFoldDB" id="A0A1L3F9J6"/>
<dbReference type="InterPro" id="IPR037401">
    <property type="entry name" value="SnoaL-like"/>
</dbReference>
<sequence length="108" mass="11696">MSFDPMAAAVAWLDAYRAGDIETILAMYAEDAVVHCSCEGIKIITSTDSLRAYWDEHLRKRPASHLDNLQLSEDGTVISYVTREGVVSALLTFDASGQIASLTCGPSN</sequence>
<dbReference type="SUPFAM" id="SSF54427">
    <property type="entry name" value="NTF2-like"/>
    <property type="match status" value="1"/>
</dbReference>
<evidence type="ECO:0000313" key="2">
    <source>
        <dbReference type="EMBL" id="APG09922.1"/>
    </source>
</evidence>
<dbReference type="EMBL" id="CP017637">
    <property type="protein sequence ID" value="APG09922.1"/>
    <property type="molecule type" value="Genomic_DNA"/>
</dbReference>